<keyword evidence="3" id="KW-1185">Reference proteome</keyword>
<evidence type="ECO:0000256" key="1">
    <source>
        <dbReference type="ARBA" id="ARBA00009884"/>
    </source>
</evidence>
<dbReference type="Gene3D" id="3.40.50.2060">
    <property type="match status" value="1"/>
</dbReference>
<dbReference type="InterPro" id="IPR043154">
    <property type="entry name" value="Sec-1-like_dom1"/>
</dbReference>
<dbReference type="Gene3D" id="3.40.50.1910">
    <property type="match status" value="1"/>
</dbReference>
<sequence length="876" mass="99046">MIGIDEILKKRFLELIKSVQPTGRWKLVVVDSLSSKILNSACKMYDILEENVTLVENIEKPRQPYPSYEAVYILTPCIESCSRLVDDFSRKDGPMYAAAHVHFINALDNNVFTELTHMLNAANAANHIKSLKEMYVDFIVREHCVYTLDNESRFLTLFGSDGSNTSQIETQLDNIAKELLSVCVTLGESPLIRYHRPLDEKGTINRKIPELLAKLVQAELDNFCATNPEFPPPRDPPLPSGTLILLDRTIDPIAPFLHEFTYQAMMADLLKVEEVPTGLKYEYTYIQEDGTDHKQEVTLNEQDTVYTMIRHMHIASTTEKLIEDFNRFMNENKISSNEGQTTASTLNDMKNMISNLPQFQEMKSKYSAQMTIANDCMAEFKYQNLEAIGLLEQNMACGETPEGDEPKNLKEDLISILDDPETSEMVKTRLILLWITTAETINPEDLEELLSYARLDQDYKDAITNISLLGVQLSKSANKQGQKTKNRKKKKADAQQEVPFDLSRYVPVVKRIVEGHIDGTIDQRLFPNNIRTVKQQNLRKNTAEAVKEVPKLRVYKTQWHKKSTGANAAPKPPSGPPVIIFIVGGMTYSEIRSAYELAETFDREIYIGSTHVITPDKFVQDISQLDKDNSMIESVIPSYTGSVHDSVKAINNDQKPPPRIASSTNPMPQKSHKLLRKWVWIHAAANTYSTSGSMIKCPIVFRSPHSAAAGVDALEIFLSAAMREPNPVVFLALTKLFLLILILQSVRPRVEREGKDVASVSHTRPVDFVMKAVERLAFAVESIIKSVKKTNHLVSVKNAWAAFGIGSEIATQVMEKEIEGYRDIDFIFWKKGETFWHLDAPMSTGVPTPYVANLDFPDEYVIVKDVEDNLEKKIDF</sequence>
<dbReference type="InterPro" id="IPR001619">
    <property type="entry name" value="Sec1-like"/>
</dbReference>
<dbReference type="PANTHER" id="PTHR11679">
    <property type="entry name" value="VESICLE PROTEIN SORTING-ASSOCIATED"/>
    <property type="match status" value="1"/>
</dbReference>
<protein>
    <recommendedName>
        <fullName evidence="4">Sec1-like protein</fullName>
    </recommendedName>
</protein>
<dbReference type="Gene3D" id="1.25.40.60">
    <property type="match status" value="1"/>
</dbReference>
<dbReference type="InterPro" id="IPR036045">
    <property type="entry name" value="Sec1-like_sf"/>
</dbReference>
<dbReference type="Gene3D" id="3.40.50.920">
    <property type="match status" value="1"/>
</dbReference>
<name>A0A9P6X5K9_RHIOR</name>
<dbReference type="SUPFAM" id="SSF56815">
    <property type="entry name" value="Sec1/munc18-like (SM) proteins"/>
    <property type="match status" value="1"/>
</dbReference>
<accession>A0A9P6X5K9</accession>
<dbReference type="InterPro" id="IPR043127">
    <property type="entry name" value="Sec-1-like_dom3a"/>
</dbReference>
<dbReference type="Gene3D" id="3.90.830.10">
    <property type="entry name" value="Syntaxin Binding Protein 1, Chain A, domain 2"/>
    <property type="match status" value="1"/>
</dbReference>
<comment type="caution">
    <text evidence="2">The sequence shown here is derived from an EMBL/GenBank/DDBJ whole genome shotgun (WGS) entry which is preliminary data.</text>
</comment>
<comment type="similarity">
    <text evidence="1">Belongs to the STXBP/unc-18/SEC1 family.</text>
</comment>
<dbReference type="Pfam" id="PF00995">
    <property type="entry name" value="Sec1"/>
    <property type="match status" value="1"/>
</dbReference>
<dbReference type="InterPro" id="IPR009014">
    <property type="entry name" value="Transketo_C/PFOR_II"/>
</dbReference>
<gene>
    <name evidence="2" type="ORF">G6F64_008168</name>
</gene>
<dbReference type="EMBL" id="JAANQT010001302">
    <property type="protein sequence ID" value="KAG1305701.1"/>
    <property type="molecule type" value="Genomic_DNA"/>
</dbReference>
<dbReference type="Proteomes" id="UP000716291">
    <property type="component" value="Unassembled WGS sequence"/>
</dbReference>
<dbReference type="SUPFAM" id="SSF52922">
    <property type="entry name" value="TK C-terminal domain-like"/>
    <property type="match status" value="1"/>
</dbReference>
<proteinExistence type="inferred from homology"/>
<organism evidence="2 3">
    <name type="scientific">Rhizopus oryzae</name>
    <name type="common">Mucormycosis agent</name>
    <name type="synonym">Rhizopus arrhizus var. delemar</name>
    <dbReference type="NCBI Taxonomy" id="64495"/>
    <lineage>
        <taxon>Eukaryota</taxon>
        <taxon>Fungi</taxon>
        <taxon>Fungi incertae sedis</taxon>
        <taxon>Mucoromycota</taxon>
        <taxon>Mucoromycotina</taxon>
        <taxon>Mucoromycetes</taxon>
        <taxon>Mucorales</taxon>
        <taxon>Mucorineae</taxon>
        <taxon>Rhizopodaceae</taxon>
        <taxon>Rhizopus</taxon>
    </lineage>
</organism>
<dbReference type="AlphaFoldDB" id="A0A9P6X5K9"/>
<reference evidence="2" key="1">
    <citation type="journal article" date="2020" name="Microb. Genom.">
        <title>Genetic diversity of clinical and environmental Mucorales isolates obtained from an investigation of mucormycosis cases among solid organ transplant recipients.</title>
        <authorList>
            <person name="Nguyen M.H."/>
            <person name="Kaul D."/>
            <person name="Muto C."/>
            <person name="Cheng S.J."/>
            <person name="Richter R.A."/>
            <person name="Bruno V.M."/>
            <person name="Liu G."/>
            <person name="Beyhan S."/>
            <person name="Sundermann A.J."/>
            <person name="Mounaud S."/>
            <person name="Pasculle A.W."/>
            <person name="Nierman W.C."/>
            <person name="Driscoll E."/>
            <person name="Cumbie R."/>
            <person name="Clancy C.J."/>
            <person name="Dupont C.L."/>
        </authorList>
    </citation>
    <scope>NUCLEOTIDE SEQUENCE</scope>
    <source>
        <strain evidence="2">GL11</strain>
    </source>
</reference>
<dbReference type="GO" id="GO:0016192">
    <property type="term" value="P:vesicle-mediated transport"/>
    <property type="evidence" value="ECO:0007669"/>
    <property type="project" value="InterPro"/>
</dbReference>
<evidence type="ECO:0008006" key="4">
    <source>
        <dbReference type="Google" id="ProtNLM"/>
    </source>
</evidence>
<dbReference type="InterPro" id="IPR027482">
    <property type="entry name" value="Sec1-like_dom2"/>
</dbReference>
<evidence type="ECO:0000313" key="3">
    <source>
        <dbReference type="Proteomes" id="UP000716291"/>
    </source>
</evidence>
<evidence type="ECO:0000313" key="2">
    <source>
        <dbReference type="EMBL" id="KAG1305701.1"/>
    </source>
</evidence>